<reference evidence="2 3" key="1">
    <citation type="submission" date="2018-05" db="EMBL/GenBank/DDBJ databases">
        <title>Lujinxingia marina gen. nov. sp. nov., a new facultative anaerobic member of the class Deltaproteobacteria, and proposal of Lujinxingaceae fam. nov.</title>
        <authorList>
            <person name="Li C.-M."/>
        </authorList>
    </citation>
    <scope>NUCLEOTIDE SEQUENCE [LARGE SCALE GENOMIC DNA]</scope>
    <source>
        <strain evidence="2 3">B210</strain>
    </source>
</reference>
<evidence type="ECO:0000313" key="3">
    <source>
        <dbReference type="Proteomes" id="UP000249169"/>
    </source>
</evidence>
<accession>A0A328C4D2</accession>
<evidence type="ECO:0000313" key="2">
    <source>
        <dbReference type="EMBL" id="RAL22119.1"/>
    </source>
</evidence>
<dbReference type="PROSITE" id="PS51257">
    <property type="entry name" value="PROKAR_LIPOPROTEIN"/>
    <property type="match status" value="1"/>
</dbReference>
<keyword evidence="3" id="KW-1185">Reference proteome</keyword>
<dbReference type="AlphaFoldDB" id="A0A328C4D2"/>
<feature type="chain" id="PRO_5016338417" description="DUF5666 domain-containing protein" evidence="1">
    <location>
        <begin position="29"/>
        <end position="302"/>
    </location>
</feature>
<evidence type="ECO:0008006" key="4">
    <source>
        <dbReference type="Google" id="ProtNLM"/>
    </source>
</evidence>
<organism evidence="2 3">
    <name type="scientific">Lujinxingia litoralis</name>
    <dbReference type="NCBI Taxonomy" id="2211119"/>
    <lineage>
        <taxon>Bacteria</taxon>
        <taxon>Deltaproteobacteria</taxon>
        <taxon>Bradymonadales</taxon>
        <taxon>Lujinxingiaceae</taxon>
        <taxon>Lujinxingia</taxon>
    </lineage>
</organism>
<name>A0A328C4D2_9DELT</name>
<keyword evidence="1" id="KW-0732">Signal</keyword>
<evidence type="ECO:0000256" key="1">
    <source>
        <dbReference type="SAM" id="SignalP"/>
    </source>
</evidence>
<sequence length="302" mass="33635">MMTRSRSTGSRQLPVGALVALTLVGATACVEPQLGEDPADYFSDGEYGQVQDPIAFSTTPYDFTGEVPIEDVKALYPDEVVWFGFSPGEPYPVSGDCDPERDWDQTVPATLNELPAVIEGVVTTHPRYFQKVTVCGIEQRYYGSYTLEDASGGILVLKDSRLAEFDIGDRVRIKVRGIMKNFDSLAVLSYSEEEVINRPDERIPVHFEEVERHFSASEDVYQVRRVTGRVVLEPTNQNFNEMRLQSLEDPSVEWLVSLDAELGRRGVGPKLGEVVQVTAPVINSFGVRLLITALGQLERIEE</sequence>
<dbReference type="RefSeq" id="WP_111729690.1">
    <property type="nucleotide sequence ID" value="NZ_QHKO01000004.1"/>
</dbReference>
<dbReference type="OrthoDB" id="5489420at2"/>
<comment type="caution">
    <text evidence="2">The sequence shown here is derived from an EMBL/GenBank/DDBJ whole genome shotgun (WGS) entry which is preliminary data.</text>
</comment>
<proteinExistence type="predicted"/>
<dbReference type="Proteomes" id="UP000249169">
    <property type="component" value="Unassembled WGS sequence"/>
</dbReference>
<dbReference type="EMBL" id="QHKO01000004">
    <property type="protein sequence ID" value="RAL22119.1"/>
    <property type="molecule type" value="Genomic_DNA"/>
</dbReference>
<gene>
    <name evidence="2" type="ORF">DL240_09700</name>
</gene>
<feature type="signal peptide" evidence="1">
    <location>
        <begin position="1"/>
        <end position="28"/>
    </location>
</feature>
<protein>
    <recommendedName>
        <fullName evidence="4">DUF5666 domain-containing protein</fullName>
    </recommendedName>
</protein>